<evidence type="ECO:0000313" key="2">
    <source>
        <dbReference type="EMBL" id="CAD8159985.1"/>
    </source>
</evidence>
<protein>
    <submittedName>
        <fullName evidence="2">Uncharacterized protein</fullName>
    </submittedName>
</protein>
<feature type="compositionally biased region" description="Polar residues" evidence="1">
    <location>
        <begin position="31"/>
        <end position="45"/>
    </location>
</feature>
<dbReference type="EMBL" id="CAJJDP010000037">
    <property type="protein sequence ID" value="CAD8159985.1"/>
    <property type="molecule type" value="Genomic_DNA"/>
</dbReference>
<organism evidence="2 3">
    <name type="scientific">Paramecium octaurelia</name>
    <dbReference type="NCBI Taxonomy" id="43137"/>
    <lineage>
        <taxon>Eukaryota</taxon>
        <taxon>Sar</taxon>
        <taxon>Alveolata</taxon>
        <taxon>Ciliophora</taxon>
        <taxon>Intramacronucleata</taxon>
        <taxon>Oligohymenophorea</taxon>
        <taxon>Peniculida</taxon>
        <taxon>Parameciidae</taxon>
        <taxon>Paramecium</taxon>
    </lineage>
</organism>
<feature type="compositionally biased region" description="Polar residues" evidence="1">
    <location>
        <begin position="1"/>
        <end position="18"/>
    </location>
</feature>
<evidence type="ECO:0000256" key="1">
    <source>
        <dbReference type="SAM" id="MobiDB-lite"/>
    </source>
</evidence>
<proteinExistence type="predicted"/>
<reference evidence="2" key="1">
    <citation type="submission" date="2021-01" db="EMBL/GenBank/DDBJ databases">
        <authorList>
            <consortium name="Genoscope - CEA"/>
            <person name="William W."/>
        </authorList>
    </citation>
    <scope>NUCLEOTIDE SEQUENCE</scope>
</reference>
<gene>
    <name evidence="2" type="ORF">POCTA_138.1.T0370279</name>
</gene>
<sequence>MNPMQFNPPRSTITSQVTPPGPNFPNNGGFTSIQSKNQFQISNQSQPPPIMPIHGLNSMPMGNQAQNSIFKTQDMNQKEKEEMIHQLNIVVRDAKQRQEDIKKHYQKIYD</sequence>
<dbReference type="AlphaFoldDB" id="A0A8S1U4A8"/>
<dbReference type="OMA" id="MPIQGIN"/>
<dbReference type="OrthoDB" id="10487313at2759"/>
<evidence type="ECO:0000313" key="3">
    <source>
        <dbReference type="Proteomes" id="UP000683925"/>
    </source>
</evidence>
<accession>A0A8S1U4A8</accession>
<comment type="caution">
    <text evidence="2">The sequence shown here is derived from an EMBL/GenBank/DDBJ whole genome shotgun (WGS) entry which is preliminary data.</text>
</comment>
<keyword evidence="3" id="KW-1185">Reference proteome</keyword>
<dbReference type="Proteomes" id="UP000683925">
    <property type="component" value="Unassembled WGS sequence"/>
</dbReference>
<feature type="region of interest" description="Disordered" evidence="1">
    <location>
        <begin position="1"/>
        <end position="64"/>
    </location>
</feature>
<name>A0A8S1U4A8_PAROT</name>